<sequence length="126" mass="14752">MSVARVLTGLWRTSTETSDRAKDPKLKSRYYKIKRPALMEKIKFIINNKLKGWKILHVDEERGEILVEKRGMRRNQITITVYQVEPLRCSVDVLSAFEGFGDLGMSYFTVLNFFELLNKEVPPERK</sequence>
<protein>
    <submittedName>
        <fullName evidence="1">Uncharacterized protein</fullName>
    </submittedName>
</protein>
<evidence type="ECO:0000313" key="2">
    <source>
        <dbReference type="Proteomes" id="UP001596147"/>
    </source>
</evidence>
<evidence type="ECO:0000313" key="1">
    <source>
        <dbReference type="EMBL" id="MFC5464940.1"/>
    </source>
</evidence>
<reference evidence="2" key="1">
    <citation type="journal article" date="2019" name="Int. J. Syst. Evol. Microbiol.">
        <title>The Global Catalogue of Microorganisms (GCM) 10K type strain sequencing project: providing services to taxonomists for standard genome sequencing and annotation.</title>
        <authorList>
            <consortium name="The Broad Institute Genomics Platform"/>
            <consortium name="The Broad Institute Genome Sequencing Center for Infectious Disease"/>
            <person name="Wu L."/>
            <person name="Ma J."/>
        </authorList>
    </citation>
    <scope>NUCLEOTIDE SEQUENCE [LARGE SCALE GENOMIC DNA]</scope>
    <source>
        <strain evidence="2">CGMCC 1.12237</strain>
    </source>
</reference>
<dbReference type="Proteomes" id="UP001596147">
    <property type="component" value="Unassembled WGS sequence"/>
</dbReference>
<name>A0ABW0LGQ7_9BACI</name>
<organism evidence="1 2">
    <name type="scientific">Lederbergia graminis</name>
    <dbReference type="NCBI Taxonomy" id="735518"/>
    <lineage>
        <taxon>Bacteria</taxon>
        <taxon>Bacillati</taxon>
        <taxon>Bacillota</taxon>
        <taxon>Bacilli</taxon>
        <taxon>Bacillales</taxon>
        <taxon>Bacillaceae</taxon>
        <taxon>Lederbergia</taxon>
    </lineage>
</organism>
<accession>A0ABW0LGQ7</accession>
<comment type="caution">
    <text evidence="1">The sequence shown here is derived from an EMBL/GenBank/DDBJ whole genome shotgun (WGS) entry which is preliminary data.</text>
</comment>
<gene>
    <name evidence="1" type="ORF">ACFPM4_09265</name>
</gene>
<proteinExistence type="predicted"/>
<keyword evidence="2" id="KW-1185">Reference proteome</keyword>
<dbReference type="RefSeq" id="WP_144928262.1">
    <property type="nucleotide sequence ID" value="NZ_JBHSMC010000013.1"/>
</dbReference>
<dbReference type="EMBL" id="JBHSMC010000013">
    <property type="protein sequence ID" value="MFC5464940.1"/>
    <property type="molecule type" value="Genomic_DNA"/>
</dbReference>